<keyword evidence="1" id="KW-0328">Glycosyltransferase</keyword>
<dbReference type="Gene3D" id="3.40.50.2000">
    <property type="entry name" value="Glycogen Phosphorylase B"/>
    <property type="match status" value="2"/>
</dbReference>
<dbReference type="InterPro" id="IPR028098">
    <property type="entry name" value="Glyco_trans_4-like_N"/>
</dbReference>
<evidence type="ECO:0000256" key="1">
    <source>
        <dbReference type="ARBA" id="ARBA00022676"/>
    </source>
</evidence>
<dbReference type="RefSeq" id="WP_189123475.1">
    <property type="nucleotide sequence ID" value="NZ_BMNH01000003.1"/>
</dbReference>
<dbReference type="Pfam" id="PF13439">
    <property type="entry name" value="Glyco_transf_4"/>
    <property type="match status" value="1"/>
</dbReference>
<gene>
    <name evidence="4" type="ORF">GCM10012289_17520</name>
</gene>
<reference evidence="4" key="2">
    <citation type="submission" date="2020-09" db="EMBL/GenBank/DDBJ databases">
        <authorList>
            <person name="Sun Q."/>
            <person name="Zhou Y."/>
        </authorList>
    </citation>
    <scope>NUCLEOTIDE SEQUENCE</scope>
    <source>
        <strain evidence="4">CGMCC 4.7368</strain>
    </source>
</reference>
<reference evidence="4" key="1">
    <citation type="journal article" date="2014" name="Int. J. Syst. Evol. Microbiol.">
        <title>Complete genome sequence of Corynebacterium casei LMG S-19264T (=DSM 44701T), isolated from a smear-ripened cheese.</title>
        <authorList>
            <consortium name="US DOE Joint Genome Institute (JGI-PGF)"/>
            <person name="Walter F."/>
            <person name="Albersmeier A."/>
            <person name="Kalinowski J."/>
            <person name="Ruckert C."/>
        </authorList>
    </citation>
    <scope>NUCLEOTIDE SEQUENCE</scope>
    <source>
        <strain evidence="4">CGMCC 4.7368</strain>
    </source>
</reference>
<proteinExistence type="predicted"/>
<feature type="domain" description="Glycosyltransferase subfamily 4-like N-terminal" evidence="3">
    <location>
        <begin position="21"/>
        <end position="181"/>
    </location>
</feature>
<dbReference type="EMBL" id="BMNH01000003">
    <property type="protein sequence ID" value="GGO65555.1"/>
    <property type="molecule type" value="Genomic_DNA"/>
</dbReference>
<organism evidence="4 5">
    <name type="scientific">Nonomuraea cavernae</name>
    <dbReference type="NCBI Taxonomy" id="2045107"/>
    <lineage>
        <taxon>Bacteria</taxon>
        <taxon>Bacillati</taxon>
        <taxon>Actinomycetota</taxon>
        <taxon>Actinomycetes</taxon>
        <taxon>Streptosporangiales</taxon>
        <taxon>Streptosporangiaceae</taxon>
        <taxon>Nonomuraea</taxon>
    </lineage>
</organism>
<name>A0A917YSL2_9ACTN</name>
<evidence type="ECO:0000313" key="5">
    <source>
        <dbReference type="Proteomes" id="UP000646523"/>
    </source>
</evidence>
<dbReference type="Proteomes" id="UP000646523">
    <property type="component" value="Unassembled WGS sequence"/>
</dbReference>
<dbReference type="AlphaFoldDB" id="A0A917YSL2"/>
<evidence type="ECO:0000256" key="2">
    <source>
        <dbReference type="ARBA" id="ARBA00022679"/>
    </source>
</evidence>
<evidence type="ECO:0000259" key="3">
    <source>
        <dbReference type="Pfam" id="PF13439"/>
    </source>
</evidence>
<comment type="caution">
    <text evidence="4">The sequence shown here is derived from an EMBL/GenBank/DDBJ whole genome shotgun (WGS) entry which is preliminary data.</text>
</comment>
<evidence type="ECO:0000313" key="4">
    <source>
        <dbReference type="EMBL" id="GGO65555.1"/>
    </source>
</evidence>
<dbReference type="Pfam" id="PF13692">
    <property type="entry name" value="Glyco_trans_1_4"/>
    <property type="match status" value="1"/>
</dbReference>
<dbReference type="CDD" id="cd03801">
    <property type="entry name" value="GT4_PimA-like"/>
    <property type="match status" value="1"/>
</dbReference>
<sequence length="376" mass="40622">MASSGHATLRRVVLFIGQLGFGGTETQVVLLARELRLRGIQVDVVLLVGGGPHEAGLRAAGIEVHHLVRRRRGRATVMQRVWLFARLVRLLRRLRPDVLHAFLMECYMPAAPAALLARVPVLVAGRRSLSDILRDRWCFKLGSAMVRITDHVVANAVAVAEDARTVEGVPPQKLSVIYNGLQDSAFDPVEPAGIDTGLPVVLCLARLRPEKGHGFLFDAAALLARQGRPITVVLVGDGPEEDRLRERANALGLDIRFMGAMTDSRGMLDRADIVVSPSVSEGLSNSVMEAMARGRPIVATSVGGTPELVEDRGVLVPPADPVALSQAVARLLDDPELAASLGAASRLWASKNLDVTTMVEEHMGLYHRLLEDRCAT</sequence>
<keyword evidence="5" id="KW-1185">Reference proteome</keyword>
<dbReference type="SUPFAM" id="SSF53756">
    <property type="entry name" value="UDP-Glycosyltransferase/glycogen phosphorylase"/>
    <property type="match status" value="1"/>
</dbReference>
<dbReference type="GO" id="GO:0016757">
    <property type="term" value="F:glycosyltransferase activity"/>
    <property type="evidence" value="ECO:0007669"/>
    <property type="project" value="UniProtKB-KW"/>
</dbReference>
<dbReference type="PANTHER" id="PTHR12526:SF630">
    <property type="entry name" value="GLYCOSYLTRANSFERASE"/>
    <property type="match status" value="1"/>
</dbReference>
<accession>A0A917YSL2</accession>
<protein>
    <recommendedName>
        <fullName evidence="3">Glycosyltransferase subfamily 4-like N-terminal domain-containing protein</fullName>
    </recommendedName>
</protein>
<keyword evidence="2" id="KW-0808">Transferase</keyword>
<dbReference type="PANTHER" id="PTHR12526">
    <property type="entry name" value="GLYCOSYLTRANSFERASE"/>
    <property type="match status" value="1"/>
</dbReference>